<proteinExistence type="predicted"/>
<accession>A0A9P8CTX6</accession>
<evidence type="ECO:0000313" key="4">
    <source>
        <dbReference type="Proteomes" id="UP000887229"/>
    </source>
</evidence>
<dbReference type="AlphaFoldDB" id="A0A9P8CTX6"/>
<keyword evidence="4" id="KW-1185">Reference proteome</keyword>
<evidence type="ECO:0000313" key="3">
    <source>
        <dbReference type="EMBL" id="KAG9257206.1"/>
    </source>
</evidence>
<name>A0A9P8CTX6_9HYPO</name>
<dbReference type="Pfam" id="PF06722">
    <property type="entry name" value="EryCIII-like_C"/>
    <property type="match status" value="1"/>
</dbReference>
<evidence type="ECO:0000259" key="2">
    <source>
        <dbReference type="Pfam" id="PF06722"/>
    </source>
</evidence>
<dbReference type="InterPro" id="IPR010610">
    <property type="entry name" value="EryCIII-like_C"/>
</dbReference>
<evidence type="ECO:0000256" key="1">
    <source>
        <dbReference type="ARBA" id="ARBA00022679"/>
    </source>
</evidence>
<comment type="caution">
    <text evidence="3">The sequence shown here is derived from an EMBL/GenBank/DDBJ whole genome shotgun (WGS) entry which is preliminary data.</text>
</comment>
<dbReference type="RefSeq" id="XP_046121130.1">
    <property type="nucleotide sequence ID" value="XM_046259889.1"/>
</dbReference>
<dbReference type="PANTHER" id="PTHR21015:SF22">
    <property type="entry name" value="GLYCOSYLTRANSFERASE"/>
    <property type="match status" value="1"/>
</dbReference>
<dbReference type="CDD" id="cd03784">
    <property type="entry name" value="GT1_Gtf-like"/>
    <property type="match status" value="1"/>
</dbReference>
<dbReference type="GO" id="GO:0008194">
    <property type="term" value="F:UDP-glycosyltransferase activity"/>
    <property type="evidence" value="ECO:0007669"/>
    <property type="project" value="InterPro"/>
</dbReference>
<sequence>MVITADSRGAEGPHSGSNAWGRPRLLMCASPASGHSTPVINLAYHLAERGYNITFIAGEQFEATINKLPGKVRFVKCPPYSAFGDPEAMADREATPTGTDRFIWDMKHLFVATIPERYEVFRKTLEELKEQDPEADDPLVVTESFFMGSLPMYLGGPLPKGYTKRPRVVNIHAVLYMARTEYSAPCGMALPRDASDEGRVKNVQLHDEAEKTLWDPVIQYQQEILNNLGAQGYEPTIPLHTWMVEHDVTLQMCCPSLDYPRGDQHPKIRNVGALPPRPLKADFACPPFWDEVTRGDRKVITVTQGTVALEYGHLIMPTIRALADRDDILVVAILGSKGAQLPEGVAVPGNARVIDVLNYDAVLPHSSVFVFNAGFGGLTHGGINGVPMVFAGDTEDKPEVGLRGEWAGVGINLKTGQPSPEQIGEAVDRILADDSYKRRVMDVKAENEAMDAMDEVEKVILEQAALA</sequence>
<dbReference type="OrthoDB" id="5835829at2759"/>
<gene>
    <name evidence="3" type="ORF">F5Z01DRAFT_457401</name>
</gene>
<protein>
    <recommendedName>
        <fullName evidence="2">Erythromycin biosynthesis protein CIII-like C-terminal domain-containing protein</fullName>
    </recommendedName>
</protein>
<reference evidence="3" key="1">
    <citation type="journal article" date="2021" name="IMA Fungus">
        <title>Genomic characterization of three marine fungi, including Emericellopsis atlantica sp. nov. with signatures of a generalist lifestyle and marine biomass degradation.</title>
        <authorList>
            <person name="Hagestad O.C."/>
            <person name="Hou L."/>
            <person name="Andersen J.H."/>
            <person name="Hansen E.H."/>
            <person name="Altermark B."/>
            <person name="Li C."/>
            <person name="Kuhnert E."/>
            <person name="Cox R.J."/>
            <person name="Crous P.W."/>
            <person name="Spatafora J.W."/>
            <person name="Lail K."/>
            <person name="Amirebrahimi M."/>
            <person name="Lipzen A."/>
            <person name="Pangilinan J."/>
            <person name="Andreopoulos W."/>
            <person name="Hayes R.D."/>
            <person name="Ng V."/>
            <person name="Grigoriev I.V."/>
            <person name="Jackson S.A."/>
            <person name="Sutton T.D.S."/>
            <person name="Dobson A.D.W."/>
            <person name="Rama T."/>
        </authorList>
    </citation>
    <scope>NUCLEOTIDE SEQUENCE</scope>
    <source>
        <strain evidence="3">TS7</strain>
    </source>
</reference>
<dbReference type="GO" id="GO:0016758">
    <property type="term" value="F:hexosyltransferase activity"/>
    <property type="evidence" value="ECO:0007669"/>
    <property type="project" value="UniProtKB-ARBA"/>
</dbReference>
<dbReference type="GeneID" id="70290792"/>
<dbReference type="InterPro" id="IPR002213">
    <property type="entry name" value="UDP_glucos_trans"/>
</dbReference>
<organism evidence="3 4">
    <name type="scientific">Emericellopsis atlantica</name>
    <dbReference type="NCBI Taxonomy" id="2614577"/>
    <lineage>
        <taxon>Eukaryota</taxon>
        <taxon>Fungi</taxon>
        <taxon>Dikarya</taxon>
        <taxon>Ascomycota</taxon>
        <taxon>Pezizomycotina</taxon>
        <taxon>Sordariomycetes</taxon>
        <taxon>Hypocreomycetidae</taxon>
        <taxon>Hypocreales</taxon>
        <taxon>Bionectriaceae</taxon>
        <taxon>Emericellopsis</taxon>
    </lineage>
</organism>
<dbReference type="EMBL" id="MU251246">
    <property type="protein sequence ID" value="KAG9257206.1"/>
    <property type="molecule type" value="Genomic_DNA"/>
</dbReference>
<dbReference type="Proteomes" id="UP000887229">
    <property type="component" value="Unassembled WGS sequence"/>
</dbReference>
<dbReference type="PANTHER" id="PTHR21015">
    <property type="entry name" value="UDP-N-ACETYLGLUCOSAMINE--N-ACETYLMURAMYL-(PENTAPEPTIDE) PYROPHOSPHORYL-UNDECAPRENOL N-ACETYLGLUCOSAMINE TRANSFERASE 1"/>
    <property type="match status" value="1"/>
</dbReference>
<dbReference type="SUPFAM" id="SSF53756">
    <property type="entry name" value="UDP-Glycosyltransferase/glycogen phosphorylase"/>
    <property type="match status" value="1"/>
</dbReference>
<dbReference type="Gene3D" id="3.40.50.2000">
    <property type="entry name" value="Glycogen Phosphorylase B"/>
    <property type="match status" value="2"/>
</dbReference>
<keyword evidence="1" id="KW-0808">Transferase</keyword>
<feature type="domain" description="Erythromycin biosynthesis protein CIII-like C-terminal" evidence="2">
    <location>
        <begin position="322"/>
        <end position="459"/>
    </location>
</feature>